<dbReference type="HOGENOM" id="CLU_1814624_0_0_10"/>
<evidence type="ECO:0000313" key="2">
    <source>
        <dbReference type="Proteomes" id="UP000002028"/>
    </source>
</evidence>
<evidence type="ECO:0000313" key="1">
    <source>
        <dbReference type="EMBL" id="ADB40818.1"/>
    </source>
</evidence>
<dbReference type="EMBL" id="CP001769">
    <property type="protein sequence ID" value="ADB40818.1"/>
    <property type="molecule type" value="Genomic_DNA"/>
</dbReference>
<gene>
    <name evidence="1" type="ordered locus">Slin_4840</name>
</gene>
<proteinExistence type="predicted"/>
<dbReference type="KEGG" id="sli:Slin_4840"/>
<protein>
    <submittedName>
        <fullName evidence="1">Uncharacterized protein</fullName>
    </submittedName>
</protein>
<organism evidence="1 2">
    <name type="scientific">Spirosoma linguale (strain ATCC 33905 / DSM 74 / LMG 10896 / Claus 1)</name>
    <dbReference type="NCBI Taxonomy" id="504472"/>
    <lineage>
        <taxon>Bacteria</taxon>
        <taxon>Pseudomonadati</taxon>
        <taxon>Bacteroidota</taxon>
        <taxon>Cytophagia</taxon>
        <taxon>Cytophagales</taxon>
        <taxon>Cytophagaceae</taxon>
        <taxon>Spirosoma</taxon>
    </lineage>
</organism>
<name>D2QQN7_SPILD</name>
<dbReference type="RefSeq" id="WP_012929321.1">
    <property type="nucleotide sequence ID" value="NC_013730.1"/>
</dbReference>
<dbReference type="Proteomes" id="UP000002028">
    <property type="component" value="Chromosome"/>
</dbReference>
<sequence length="142" mass="13374">MNARLNYVLGMTALLALAGGSGVRGYNGGNGSGRGGLVSGNEKGNGIVSGEGVRPLMLVSKGGYAGGNGLSSGVGLVGNGIVGGQGALPFRLLLGGGGVGSGLFIFGFEKGLSGEGARNGIINTGHGGGNGLVTVGGDGTGI</sequence>
<keyword evidence="2" id="KW-1185">Reference proteome</keyword>
<accession>D2QQN7</accession>
<reference evidence="1 2" key="1">
    <citation type="journal article" date="2010" name="Stand. Genomic Sci.">
        <title>Complete genome sequence of Spirosoma linguale type strain (1).</title>
        <authorList>
            <person name="Lail K."/>
            <person name="Sikorski J."/>
            <person name="Saunders E."/>
            <person name="Lapidus A."/>
            <person name="Glavina Del Rio T."/>
            <person name="Copeland A."/>
            <person name="Tice H."/>
            <person name="Cheng J.-F."/>
            <person name="Lucas S."/>
            <person name="Nolan M."/>
            <person name="Bruce D."/>
            <person name="Goodwin L."/>
            <person name="Pitluck S."/>
            <person name="Ivanova N."/>
            <person name="Mavromatis K."/>
            <person name="Ovchinnikova G."/>
            <person name="Pati A."/>
            <person name="Chen A."/>
            <person name="Palaniappan K."/>
            <person name="Land M."/>
            <person name="Hauser L."/>
            <person name="Chang Y.-J."/>
            <person name="Jeffries C.D."/>
            <person name="Chain P."/>
            <person name="Brettin T."/>
            <person name="Detter J.C."/>
            <person name="Schuetze A."/>
            <person name="Rohde M."/>
            <person name="Tindall B.J."/>
            <person name="Goeker M."/>
            <person name="Bristow J."/>
            <person name="Eisen J.A."/>
            <person name="Markowitz V."/>
            <person name="Hugenholtz P."/>
            <person name="Kyrpides N.C."/>
            <person name="Klenk H.-P."/>
            <person name="Chen F."/>
        </authorList>
    </citation>
    <scope>NUCLEOTIDE SEQUENCE [LARGE SCALE GENOMIC DNA]</scope>
    <source>
        <strain evidence="2">ATCC 33905 / DSM 74 / LMG 10896 / Claus 1</strain>
    </source>
</reference>
<dbReference type="AlphaFoldDB" id="D2QQN7"/>